<feature type="transmembrane region" description="Helical" evidence="6">
    <location>
        <begin position="148"/>
        <end position="170"/>
    </location>
</feature>
<reference evidence="7 8" key="1">
    <citation type="submission" date="2018-01" db="EMBL/GenBank/DDBJ databases">
        <title>Draft genome sequence of Sphaerisporangium sp. 7K107.</title>
        <authorList>
            <person name="Sahin N."/>
            <person name="Saygin H."/>
            <person name="Ay H."/>
        </authorList>
    </citation>
    <scope>NUCLEOTIDE SEQUENCE [LARGE SCALE GENOMIC DNA]</scope>
    <source>
        <strain evidence="7 8">7K107</strain>
    </source>
</reference>
<evidence type="ECO:0000256" key="2">
    <source>
        <dbReference type="ARBA" id="ARBA00008974"/>
    </source>
</evidence>
<gene>
    <name evidence="7" type="ORF">C1I98_12105</name>
</gene>
<evidence type="ECO:0000256" key="4">
    <source>
        <dbReference type="ARBA" id="ARBA00022989"/>
    </source>
</evidence>
<dbReference type="InterPro" id="IPR030191">
    <property type="entry name" value="CodB"/>
</dbReference>
<feature type="transmembrane region" description="Helical" evidence="6">
    <location>
        <begin position="248"/>
        <end position="267"/>
    </location>
</feature>
<dbReference type="InterPro" id="IPR001248">
    <property type="entry name" value="Pur-cyt_permease"/>
</dbReference>
<feature type="transmembrane region" description="Helical" evidence="6">
    <location>
        <begin position="279"/>
        <end position="301"/>
    </location>
</feature>
<dbReference type="AlphaFoldDB" id="A0A2W2HA55"/>
<proteinExistence type="inferred from homology"/>
<evidence type="ECO:0000256" key="1">
    <source>
        <dbReference type="ARBA" id="ARBA00004141"/>
    </source>
</evidence>
<feature type="transmembrane region" description="Helical" evidence="6">
    <location>
        <begin position="354"/>
        <end position="376"/>
    </location>
</feature>
<evidence type="ECO:0008006" key="9">
    <source>
        <dbReference type="Google" id="ProtNLM"/>
    </source>
</evidence>
<feature type="transmembrane region" description="Helical" evidence="6">
    <location>
        <begin position="421"/>
        <end position="439"/>
    </location>
</feature>
<sequence length="452" mass="46623">MDYHRPPAKGPPMSEEAAGRHRLATDLDDHALEPVPRERRKSLTQMIIVQIGWNISVSSFLVGGVVGGGTSFGEGMAAIVVGNLVLVAVSALVGLVGYRTGLSSYLAARAVFGRHGAVLVSLLLGVIAMGFIGVLMDTCGGAVNKLIPAIPSWAFVLLFAVAITSTSIFGIKGLARFSAIAVPIEIAIALVALVKIGGGDGGFGDVFAYVPAVPIGFATAVGAVIATWVTGAALIGDVSRYATRPRDVLISSFCGFVVGAGVFETIATVSAMKVGNSNFVLVMQGLGLLAPAAVMLVLALWNTADNNLYSASLAFTNASNSLRLPIRKPVWNVVAIVIAVAVAFAGLADSFLTFLNVIALVAPPFAGVMIAHFWVLARRGTGRELLASAPAIRVEALAAWLIAAVLSKFTNVLLADAIEGLVYGFVCYAVLGLAVQAATRGQAAPAVQRGKS</sequence>
<evidence type="ECO:0000256" key="6">
    <source>
        <dbReference type="SAM" id="Phobius"/>
    </source>
</evidence>
<feature type="transmembrane region" description="Helical" evidence="6">
    <location>
        <begin position="177"/>
        <end position="196"/>
    </location>
</feature>
<evidence type="ECO:0000313" key="8">
    <source>
        <dbReference type="Proteomes" id="UP000248544"/>
    </source>
</evidence>
<feature type="transmembrane region" description="Helical" evidence="6">
    <location>
        <begin position="47"/>
        <end position="69"/>
    </location>
</feature>
<feature type="transmembrane region" description="Helical" evidence="6">
    <location>
        <begin position="75"/>
        <end position="96"/>
    </location>
</feature>
<organism evidence="7 8">
    <name type="scientific">Spongiactinospora gelatinilytica</name>
    <dbReference type="NCBI Taxonomy" id="2666298"/>
    <lineage>
        <taxon>Bacteria</taxon>
        <taxon>Bacillati</taxon>
        <taxon>Actinomycetota</taxon>
        <taxon>Actinomycetes</taxon>
        <taxon>Streptosporangiales</taxon>
        <taxon>Streptosporangiaceae</taxon>
        <taxon>Spongiactinospora</taxon>
    </lineage>
</organism>
<dbReference type="EMBL" id="POUA01000072">
    <property type="protein sequence ID" value="PZG48885.1"/>
    <property type="molecule type" value="Genomic_DNA"/>
</dbReference>
<comment type="caution">
    <text evidence="7">The sequence shown here is derived from an EMBL/GenBank/DDBJ whole genome shotgun (WGS) entry which is preliminary data.</text>
</comment>
<keyword evidence="5 6" id="KW-0472">Membrane</keyword>
<feature type="transmembrane region" description="Helical" evidence="6">
    <location>
        <begin position="330"/>
        <end position="348"/>
    </location>
</feature>
<dbReference type="PANTHER" id="PTHR30569:SF0">
    <property type="entry name" value="CYTOSINE PERMEASE"/>
    <property type="match status" value="1"/>
</dbReference>
<evidence type="ECO:0000256" key="5">
    <source>
        <dbReference type="ARBA" id="ARBA00023136"/>
    </source>
</evidence>
<dbReference type="PANTHER" id="PTHR30569">
    <property type="entry name" value="CYTOSINE TRANSPORTER CODB"/>
    <property type="match status" value="1"/>
</dbReference>
<protein>
    <recommendedName>
        <fullName evidence="9">Cytosine permease</fullName>
    </recommendedName>
</protein>
<comment type="similarity">
    <text evidence="2">Belongs to the purine-cytosine permease (2.A.39) family.</text>
</comment>
<evidence type="ECO:0000256" key="3">
    <source>
        <dbReference type="ARBA" id="ARBA00022692"/>
    </source>
</evidence>
<keyword evidence="3 6" id="KW-0812">Transmembrane</keyword>
<dbReference type="GO" id="GO:0005886">
    <property type="term" value="C:plasma membrane"/>
    <property type="evidence" value="ECO:0007669"/>
    <property type="project" value="TreeGrafter"/>
</dbReference>
<keyword evidence="8" id="KW-1185">Reference proteome</keyword>
<evidence type="ECO:0000313" key="7">
    <source>
        <dbReference type="EMBL" id="PZG48885.1"/>
    </source>
</evidence>
<feature type="transmembrane region" description="Helical" evidence="6">
    <location>
        <begin position="117"/>
        <end position="136"/>
    </location>
</feature>
<accession>A0A2W2HA55</accession>
<feature type="transmembrane region" description="Helical" evidence="6">
    <location>
        <begin position="208"/>
        <end position="236"/>
    </location>
</feature>
<dbReference type="Gene3D" id="1.10.4160.10">
    <property type="entry name" value="Hydantoin permease"/>
    <property type="match status" value="1"/>
</dbReference>
<dbReference type="Proteomes" id="UP000248544">
    <property type="component" value="Unassembled WGS sequence"/>
</dbReference>
<name>A0A2W2HA55_9ACTN</name>
<dbReference type="Pfam" id="PF02133">
    <property type="entry name" value="Transp_cyt_pur"/>
    <property type="match status" value="1"/>
</dbReference>
<keyword evidence="4 6" id="KW-1133">Transmembrane helix</keyword>
<dbReference type="GO" id="GO:0015209">
    <property type="term" value="F:cytosine transmembrane transporter activity"/>
    <property type="evidence" value="ECO:0007669"/>
    <property type="project" value="InterPro"/>
</dbReference>
<comment type="subcellular location">
    <subcellularLocation>
        <location evidence="1">Membrane</location>
        <topology evidence="1">Multi-pass membrane protein</topology>
    </subcellularLocation>
</comment>